<feature type="transmembrane region" description="Helical" evidence="7">
    <location>
        <begin position="145"/>
        <end position="164"/>
    </location>
</feature>
<dbReference type="GO" id="GO:0022857">
    <property type="term" value="F:transmembrane transporter activity"/>
    <property type="evidence" value="ECO:0007669"/>
    <property type="project" value="InterPro"/>
</dbReference>
<accession>A0A6H2H1C9</accession>
<dbReference type="PANTHER" id="PTHR23519">
    <property type="entry name" value="AUTOPHAGY-RELATED PROTEIN 22"/>
    <property type="match status" value="1"/>
</dbReference>
<evidence type="ECO:0000256" key="1">
    <source>
        <dbReference type="ARBA" id="ARBA00004651"/>
    </source>
</evidence>
<dbReference type="GO" id="GO:0005886">
    <property type="term" value="C:plasma membrane"/>
    <property type="evidence" value="ECO:0007669"/>
    <property type="project" value="UniProtKB-SubCell"/>
</dbReference>
<evidence type="ECO:0000256" key="7">
    <source>
        <dbReference type="SAM" id="Phobius"/>
    </source>
</evidence>
<feature type="transmembrane region" description="Helical" evidence="7">
    <location>
        <begin position="78"/>
        <end position="97"/>
    </location>
</feature>
<sequence length="443" mass="46900">MDRKAVRGWIWYDWANSAFATTMLAAVMPVYYEGVAASGLADGAAQSYWANTQSIAMLLVAVLAPLAGAAADLSRSKLRFLIAFTVLGAASSSLMALAGEGDWLLASCLLVLGIVGFSTGNTFYDALLRDGVPEEQRHAVSAKGYAYGYAGGGALLAINLVMILQWEALGFPSKTAATQVVFATVGVWWLLFSLPLFTRWKERPASAEPMRSGPTVLQAAGASFGRIAQSLRSLRRYPELLKYMAAFWLFNDGISTVIVMATIYGAGIGIDSDDLILALLVTQFVGLPATLGFGRLVGRFGAKRMLSASLLIYLGIVILGYFMTTSLHFFVLATLVGLVQGGSQAAARSLYARLVPPDRSGEWFGFLALSSKFTSVLGPLVFSLSATLTGSSRAAILSVAAFFVLGWLLLQRVDFHRGAEQAAARSGDADGPGSGLPPAGLTS</sequence>
<dbReference type="KEGG" id="palr:HGI30_17695"/>
<keyword evidence="4 7" id="KW-1133">Transmembrane helix</keyword>
<dbReference type="PANTHER" id="PTHR23519:SF1">
    <property type="entry name" value="AUTOPHAGY-RELATED PROTEIN 22"/>
    <property type="match status" value="1"/>
</dbReference>
<evidence type="ECO:0000259" key="8">
    <source>
        <dbReference type="PROSITE" id="PS50850"/>
    </source>
</evidence>
<comment type="subcellular location">
    <subcellularLocation>
        <location evidence="1">Cell membrane</location>
        <topology evidence="1">Multi-pass membrane protein</topology>
    </subcellularLocation>
</comment>
<evidence type="ECO:0000313" key="10">
    <source>
        <dbReference type="Proteomes" id="UP000502136"/>
    </source>
</evidence>
<dbReference type="PROSITE" id="PS50850">
    <property type="entry name" value="MFS"/>
    <property type="match status" value="1"/>
</dbReference>
<dbReference type="SUPFAM" id="SSF103473">
    <property type="entry name" value="MFS general substrate transporter"/>
    <property type="match status" value="1"/>
</dbReference>
<dbReference type="InterPro" id="IPR036259">
    <property type="entry name" value="MFS_trans_sf"/>
</dbReference>
<dbReference type="RefSeq" id="WP_168908767.1">
    <property type="nucleotide sequence ID" value="NZ_CP051428.1"/>
</dbReference>
<keyword evidence="5 7" id="KW-0472">Membrane</keyword>
<dbReference type="InterPro" id="IPR050495">
    <property type="entry name" value="ATG22/LtaA_families"/>
</dbReference>
<feature type="transmembrane region" description="Helical" evidence="7">
    <location>
        <begin position="305"/>
        <end position="323"/>
    </location>
</feature>
<proteinExistence type="predicted"/>
<keyword evidence="3 7" id="KW-0812">Transmembrane</keyword>
<keyword evidence="10" id="KW-1185">Reference proteome</keyword>
<evidence type="ECO:0000256" key="3">
    <source>
        <dbReference type="ARBA" id="ARBA00022692"/>
    </source>
</evidence>
<gene>
    <name evidence="9" type="ORF">HGI30_17695</name>
</gene>
<evidence type="ECO:0000256" key="4">
    <source>
        <dbReference type="ARBA" id="ARBA00022989"/>
    </source>
</evidence>
<dbReference type="Gene3D" id="1.20.1250.20">
    <property type="entry name" value="MFS general substrate transporter like domains"/>
    <property type="match status" value="1"/>
</dbReference>
<reference evidence="9 10" key="1">
    <citation type="submission" date="2020-04" db="EMBL/GenBank/DDBJ databases">
        <title>Novel Paenibacillus strain UniB2 isolated from commercial digestive syrup.</title>
        <authorList>
            <person name="Thorat V."/>
            <person name="Kirdat K."/>
            <person name="Tiwarekar B."/>
            <person name="Yadav A."/>
        </authorList>
    </citation>
    <scope>NUCLEOTIDE SEQUENCE [LARGE SCALE GENOMIC DNA]</scope>
    <source>
        <strain evidence="9 10">UniB2</strain>
    </source>
</reference>
<evidence type="ECO:0000256" key="5">
    <source>
        <dbReference type="ARBA" id="ARBA00023136"/>
    </source>
</evidence>
<dbReference type="Proteomes" id="UP000502136">
    <property type="component" value="Chromosome"/>
</dbReference>
<keyword evidence="2" id="KW-0813">Transport</keyword>
<feature type="domain" description="Major facilitator superfamily (MFS) profile" evidence="8">
    <location>
        <begin position="1"/>
        <end position="418"/>
    </location>
</feature>
<feature type="transmembrane region" description="Helical" evidence="7">
    <location>
        <begin position="12"/>
        <end position="32"/>
    </location>
</feature>
<evidence type="ECO:0000313" key="9">
    <source>
        <dbReference type="EMBL" id="QJC53226.1"/>
    </source>
</evidence>
<organism evidence="9 10">
    <name type="scientific">Paenibacillus albicereus</name>
    <dbReference type="NCBI Taxonomy" id="2726185"/>
    <lineage>
        <taxon>Bacteria</taxon>
        <taxon>Bacillati</taxon>
        <taxon>Bacillota</taxon>
        <taxon>Bacilli</taxon>
        <taxon>Bacillales</taxon>
        <taxon>Paenibacillaceae</taxon>
        <taxon>Paenibacillus</taxon>
    </lineage>
</organism>
<feature type="transmembrane region" description="Helical" evidence="7">
    <location>
        <begin position="240"/>
        <end position="263"/>
    </location>
</feature>
<evidence type="ECO:0000256" key="6">
    <source>
        <dbReference type="SAM" id="MobiDB-lite"/>
    </source>
</evidence>
<protein>
    <submittedName>
        <fullName evidence="9">MFS transporter</fullName>
    </submittedName>
</protein>
<feature type="transmembrane region" description="Helical" evidence="7">
    <location>
        <begin position="52"/>
        <end position="71"/>
    </location>
</feature>
<dbReference type="AlphaFoldDB" id="A0A6H2H1C9"/>
<name>A0A6H2H1C9_9BACL</name>
<dbReference type="InterPro" id="IPR024671">
    <property type="entry name" value="Atg22-like"/>
</dbReference>
<dbReference type="EMBL" id="CP051428">
    <property type="protein sequence ID" value="QJC53226.1"/>
    <property type="molecule type" value="Genomic_DNA"/>
</dbReference>
<dbReference type="InterPro" id="IPR020846">
    <property type="entry name" value="MFS_dom"/>
</dbReference>
<feature type="transmembrane region" description="Helical" evidence="7">
    <location>
        <begin position="394"/>
        <end position="410"/>
    </location>
</feature>
<dbReference type="Pfam" id="PF11700">
    <property type="entry name" value="ATG22"/>
    <property type="match status" value="1"/>
</dbReference>
<feature type="transmembrane region" description="Helical" evidence="7">
    <location>
        <begin position="103"/>
        <end position="124"/>
    </location>
</feature>
<feature type="transmembrane region" description="Helical" evidence="7">
    <location>
        <begin position="176"/>
        <end position="197"/>
    </location>
</feature>
<feature type="region of interest" description="Disordered" evidence="6">
    <location>
        <begin position="424"/>
        <end position="443"/>
    </location>
</feature>
<evidence type="ECO:0000256" key="2">
    <source>
        <dbReference type="ARBA" id="ARBA00022448"/>
    </source>
</evidence>
<feature type="transmembrane region" description="Helical" evidence="7">
    <location>
        <begin position="275"/>
        <end position="293"/>
    </location>
</feature>